<dbReference type="InterPro" id="IPR040314">
    <property type="entry name" value="DOP1"/>
</dbReference>
<comment type="caution">
    <text evidence="6">The sequence shown here is derived from an EMBL/GenBank/DDBJ whole genome shotgun (WGS) entry which is preliminary data.</text>
</comment>
<evidence type="ECO:0000313" key="7">
    <source>
        <dbReference type="Proteomes" id="UP001321749"/>
    </source>
</evidence>
<evidence type="ECO:0000256" key="2">
    <source>
        <dbReference type="ARBA" id="ARBA00022927"/>
    </source>
</evidence>
<sequence length="76" mass="8746">MALEPGRRSVSPESSGRDSPAPRQWRNQLGSEDAPSKDKHYRKYANHVERALSLFETTLQEWADYISFLNRLLKVG</sequence>
<reference evidence="6" key="2">
    <citation type="submission" date="2023-06" db="EMBL/GenBank/DDBJ databases">
        <authorList>
            <consortium name="Lawrence Berkeley National Laboratory"/>
            <person name="Mondo S.J."/>
            <person name="Hensen N."/>
            <person name="Bonometti L."/>
            <person name="Westerberg I."/>
            <person name="Brannstrom I.O."/>
            <person name="Guillou S."/>
            <person name="Cros-Aarteil S."/>
            <person name="Calhoun S."/>
            <person name="Haridas S."/>
            <person name="Kuo A."/>
            <person name="Pangilinan J."/>
            <person name="Riley R."/>
            <person name="Labutti K."/>
            <person name="Andreopoulos B."/>
            <person name="Lipzen A."/>
            <person name="Chen C."/>
            <person name="Yanf M."/>
            <person name="Daum C."/>
            <person name="Ng V."/>
            <person name="Clum A."/>
            <person name="Steindorff A."/>
            <person name="Ohm R."/>
            <person name="Martin F."/>
            <person name="Silar P."/>
            <person name="Natvig D."/>
            <person name="Lalanne C."/>
            <person name="Gautier V."/>
            <person name="Ament-Velasquez S.L."/>
            <person name="Kruys A."/>
            <person name="Hutchinson M.I."/>
            <person name="Powell A.J."/>
            <person name="Barry K."/>
            <person name="Miller A.N."/>
            <person name="Grigoriev I.V."/>
            <person name="Debuchy R."/>
            <person name="Gladieux P."/>
            <person name="Thoren M.H."/>
            <person name="Johannesson H."/>
        </authorList>
    </citation>
    <scope>NUCLEOTIDE SEQUENCE</scope>
    <source>
        <strain evidence="6">PSN324</strain>
    </source>
</reference>
<proteinExistence type="inferred from homology"/>
<dbReference type="PANTHER" id="PTHR14042">
    <property type="entry name" value="DOPEY-RELATED"/>
    <property type="match status" value="1"/>
</dbReference>
<evidence type="ECO:0000256" key="4">
    <source>
        <dbReference type="SAM" id="MobiDB-lite"/>
    </source>
</evidence>
<keyword evidence="7" id="KW-1185">Reference proteome</keyword>
<protein>
    <recommendedName>
        <fullName evidence="5">DOP1 N-terminal domain-containing protein</fullName>
    </recommendedName>
</protein>
<gene>
    <name evidence="6" type="ORF">QBC42DRAFT_279088</name>
</gene>
<name>A0AAV9H9J1_9PEZI</name>
<evidence type="ECO:0000313" key="6">
    <source>
        <dbReference type="EMBL" id="KAK4457451.1"/>
    </source>
</evidence>
<dbReference type="InterPro" id="IPR007249">
    <property type="entry name" value="DOP1_N"/>
</dbReference>
<comment type="similarity">
    <text evidence="3">Belongs to the DOP1 family.</text>
</comment>
<dbReference type="GO" id="GO:0005829">
    <property type="term" value="C:cytosol"/>
    <property type="evidence" value="ECO:0007669"/>
    <property type="project" value="GOC"/>
</dbReference>
<organism evidence="6 7">
    <name type="scientific">Cladorrhinum samala</name>
    <dbReference type="NCBI Taxonomy" id="585594"/>
    <lineage>
        <taxon>Eukaryota</taxon>
        <taxon>Fungi</taxon>
        <taxon>Dikarya</taxon>
        <taxon>Ascomycota</taxon>
        <taxon>Pezizomycotina</taxon>
        <taxon>Sordariomycetes</taxon>
        <taxon>Sordariomycetidae</taxon>
        <taxon>Sordariales</taxon>
        <taxon>Podosporaceae</taxon>
        <taxon>Cladorrhinum</taxon>
    </lineage>
</organism>
<dbReference type="Proteomes" id="UP001321749">
    <property type="component" value="Unassembled WGS sequence"/>
</dbReference>
<dbReference type="AlphaFoldDB" id="A0AAV9H9J1"/>
<dbReference type="GO" id="GO:0005802">
    <property type="term" value="C:trans-Golgi network"/>
    <property type="evidence" value="ECO:0007669"/>
    <property type="project" value="TreeGrafter"/>
</dbReference>
<evidence type="ECO:0000256" key="3">
    <source>
        <dbReference type="ARBA" id="ARBA00046326"/>
    </source>
</evidence>
<keyword evidence="1" id="KW-0813">Transport</keyword>
<keyword evidence="2" id="KW-0653">Protein transport</keyword>
<dbReference type="GO" id="GO:0006895">
    <property type="term" value="P:Golgi to endosome transport"/>
    <property type="evidence" value="ECO:0007669"/>
    <property type="project" value="InterPro"/>
</dbReference>
<dbReference type="GO" id="GO:0005768">
    <property type="term" value="C:endosome"/>
    <property type="evidence" value="ECO:0007669"/>
    <property type="project" value="TreeGrafter"/>
</dbReference>
<dbReference type="GO" id="GO:0015031">
    <property type="term" value="P:protein transport"/>
    <property type="evidence" value="ECO:0007669"/>
    <property type="project" value="UniProtKB-KW"/>
</dbReference>
<reference evidence="6" key="1">
    <citation type="journal article" date="2023" name="Mol. Phylogenet. Evol.">
        <title>Genome-scale phylogeny and comparative genomics of the fungal order Sordariales.</title>
        <authorList>
            <person name="Hensen N."/>
            <person name="Bonometti L."/>
            <person name="Westerberg I."/>
            <person name="Brannstrom I.O."/>
            <person name="Guillou S."/>
            <person name="Cros-Aarteil S."/>
            <person name="Calhoun S."/>
            <person name="Haridas S."/>
            <person name="Kuo A."/>
            <person name="Mondo S."/>
            <person name="Pangilinan J."/>
            <person name="Riley R."/>
            <person name="LaButti K."/>
            <person name="Andreopoulos B."/>
            <person name="Lipzen A."/>
            <person name="Chen C."/>
            <person name="Yan M."/>
            <person name="Daum C."/>
            <person name="Ng V."/>
            <person name="Clum A."/>
            <person name="Steindorff A."/>
            <person name="Ohm R.A."/>
            <person name="Martin F."/>
            <person name="Silar P."/>
            <person name="Natvig D.O."/>
            <person name="Lalanne C."/>
            <person name="Gautier V."/>
            <person name="Ament-Velasquez S.L."/>
            <person name="Kruys A."/>
            <person name="Hutchinson M.I."/>
            <person name="Powell A.J."/>
            <person name="Barry K."/>
            <person name="Miller A.N."/>
            <person name="Grigoriev I.V."/>
            <person name="Debuchy R."/>
            <person name="Gladieux P."/>
            <person name="Hiltunen Thoren M."/>
            <person name="Johannesson H."/>
        </authorList>
    </citation>
    <scope>NUCLEOTIDE SEQUENCE</scope>
    <source>
        <strain evidence="6">PSN324</strain>
    </source>
</reference>
<feature type="region of interest" description="Disordered" evidence="4">
    <location>
        <begin position="1"/>
        <end position="39"/>
    </location>
</feature>
<evidence type="ECO:0000256" key="1">
    <source>
        <dbReference type="ARBA" id="ARBA00022448"/>
    </source>
</evidence>
<accession>A0AAV9H9J1</accession>
<evidence type="ECO:0000259" key="5">
    <source>
        <dbReference type="Pfam" id="PF04118"/>
    </source>
</evidence>
<dbReference type="PANTHER" id="PTHR14042:SF24">
    <property type="entry name" value="PROTEIN DOPEY-1 HOMOLOG"/>
    <property type="match status" value="1"/>
</dbReference>
<dbReference type="EMBL" id="MU865114">
    <property type="protein sequence ID" value="KAK4457451.1"/>
    <property type="molecule type" value="Genomic_DNA"/>
</dbReference>
<dbReference type="Pfam" id="PF04118">
    <property type="entry name" value="Dopey_N"/>
    <property type="match status" value="1"/>
</dbReference>
<feature type="domain" description="DOP1 N-terminal" evidence="5">
    <location>
        <begin position="38"/>
        <end position="75"/>
    </location>
</feature>